<evidence type="ECO:0000313" key="1">
    <source>
        <dbReference type="EMBL" id="MBX69521.1"/>
    </source>
</evidence>
<proteinExistence type="predicted"/>
<name>A0A2P2QRJ3_RHIMU</name>
<protein>
    <submittedName>
        <fullName evidence="1">Uncharacterized protein</fullName>
    </submittedName>
</protein>
<dbReference type="EMBL" id="GGEC01089037">
    <property type="protein sequence ID" value="MBX69521.1"/>
    <property type="molecule type" value="Transcribed_RNA"/>
</dbReference>
<dbReference type="AlphaFoldDB" id="A0A2P2QRJ3"/>
<accession>A0A2P2QRJ3</accession>
<reference evidence="1" key="1">
    <citation type="submission" date="2018-02" db="EMBL/GenBank/DDBJ databases">
        <title>Rhizophora mucronata_Transcriptome.</title>
        <authorList>
            <person name="Meera S.P."/>
            <person name="Sreeshan A."/>
            <person name="Augustine A."/>
        </authorList>
    </citation>
    <scope>NUCLEOTIDE SEQUENCE</scope>
    <source>
        <tissue evidence="1">Leaf</tissue>
    </source>
</reference>
<sequence length="45" mass="4940">MSLDVREEQFLPIGHAGNRLLFTGSTARLVRSSFPLPIPTASTRV</sequence>
<organism evidence="1">
    <name type="scientific">Rhizophora mucronata</name>
    <name type="common">Asiatic mangrove</name>
    <dbReference type="NCBI Taxonomy" id="61149"/>
    <lineage>
        <taxon>Eukaryota</taxon>
        <taxon>Viridiplantae</taxon>
        <taxon>Streptophyta</taxon>
        <taxon>Embryophyta</taxon>
        <taxon>Tracheophyta</taxon>
        <taxon>Spermatophyta</taxon>
        <taxon>Magnoliopsida</taxon>
        <taxon>eudicotyledons</taxon>
        <taxon>Gunneridae</taxon>
        <taxon>Pentapetalae</taxon>
        <taxon>rosids</taxon>
        <taxon>fabids</taxon>
        <taxon>Malpighiales</taxon>
        <taxon>Rhizophoraceae</taxon>
        <taxon>Rhizophora</taxon>
    </lineage>
</organism>